<dbReference type="RefSeq" id="WP_016872780.1">
    <property type="nucleotide sequence ID" value="NZ_AJLN01000081.1"/>
</dbReference>
<dbReference type="InterPro" id="IPR024983">
    <property type="entry name" value="CHAT_dom"/>
</dbReference>
<dbReference type="EMBL" id="RSCJ01000001">
    <property type="protein sequence ID" value="RUR86974.1"/>
    <property type="molecule type" value="Genomic_DNA"/>
</dbReference>
<dbReference type="Pfam" id="PF05226">
    <property type="entry name" value="CHASE2"/>
    <property type="match status" value="1"/>
</dbReference>
<keyword evidence="1" id="KW-0472">Membrane</keyword>
<keyword evidence="1" id="KW-1133">Transmembrane helix</keyword>
<dbReference type="SMART" id="SM01080">
    <property type="entry name" value="CHASE2"/>
    <property type="match status" value="1"/>
</dbReference>
<feature type="transmembrane region" description="Helical" evidence="1">
    <location>
        <begin position="754"/>
        <end position="773"/>
    </location>
</feature>
<accession>A0A3S1APU5</accession>
<dbReference type="InterPro" id="IPR007890">
    <property type="entry name" value="CHASE2"/>
</dbReference>
<keyword evidence="4" id="KW-1185">Reference proteome</keyword>
<protein>
    <recommendedName>
        <fullName evidence="2">CHASE2 domain-containing protein</fullName>
    </recommendedName>
</protein>
<feature type="domain" description="CHASE2" evidence="2">
    <location>
        <begin position="402"/>
        <end position="717"/>
    </location>
</feature>
<proteinExistence type="predicted"/>
<evidence type="ECO:0000256" key="1">
    <source>
        <dbReference type="SAM" id="Phobius"/>
    </source>
</evidence>
<dbReference type="Proteomes" id="UP000268857">
    <property type="component" value="Unassembled WGS sequence"/>
</dbReference>
<dbReference type="AlphaFoldDB" id="A0A3S1APU5"/>
<sequence length="780" mass="87294">MGKLVVLKFSDGSFDKGFAVTLQIGAEGELPSSEIAGRLPPAIELLQMYREWQSSYLKMGNRYRLSADKVQVTNVSIVQDCDQTAYILRSHLNSWLLAPEFRPVREKWLEQLLPADEVRVILQTDNRDLQRLPWHLWDVMERYRKAEIAIAPLRYERIASKKTLNHKVNILAILGNSQGINTQRDKALLEALPGADVSFLVEPQRKELNDFLWQKNWDILFFAGHSSSQGNNGAGRIFLNQTDSLTISELKYALRKAVERGLQLAIFNSCDGLGLAEQLADLHIPQIIVMREPVPDLVAQEFLKYFLEGFAAGERFYLAVREAREQLQGLEDKFPCASWLPVICQNLAEAPSAWQDITGRIAVKKAVKPIAISSFVRNFTQILLASAVISTTVVGVRFFGLLQRWELQAFDGMMRSRSVVIDEGPDPRLLLVTINDADIAAQRHEGEPLKGTSISDKYLNLLLEKLQQYQPQAIGLDIYRDFPAESPDLIKRLKETDNLIGVCKGSYARANTTGIAPPPEIPPPRLGFSDFVNDEDGVVRRHLLAMKQEAASPCPANYAFSTQLAIHYLHSLGIQPQFTSQGDLQLGQIILQRLRSRRGGYQNIDTNGGQILLNYRSGKQVAEQITLTQLLSAPINPNAIKNRIVLIGVAAKGDFPDYWATSYGTELDKQQPGVLLQAHMISQILSAVLDGRSLLVTWHPLAEVVWIWIWAVAGGLLAWQIRHSLPRLVAIVIVSSGIVYIICLSLLIRGYWVPFVPSVLTLLGTVSVTSIQYSKLRSQN</sequence>
<dbReference type="STRING" id="211165.GCA_000317285_02939"/>
<evidence type="ECO:0000259" key="2">
    <source>
        <dbReference type="SMART" id="SM01080"/>
    </source>
</evidence>
<gene>
    <name evidence="3" type="ORF">PCC6912_04170</name>
</gene>
<evidence type="ECO:0000313" key="4">
    <source>
        <dbReference type="Proteomes" id="UP000268857"/>
    </source>
</evidence>
<dbReference type="Pfam" id="PF12770">
    <property type="entry name" value="CHAT"/>
    <property type="match status" value="1"/>
</dbReference>
<feature type="transmembrane region" description="Helical" evidence="1">
    <location>
        <begin position="728"/>
        <end position="748"/>
    </location>
</feature>
<keyword evidence="1" id="KW-0812">Transmembrane</keyword>
<reference evidence="3 4" key="1">
    <citation type="journal article" date="2019" name="Genome Biol. Evol.">
        <title>Day and night: Metabolic profiles and evolutionary relationships of six axenic non-marine cyanobacteria.</title>
        <authorList>
            <person name="Will S.E."/>
            <person name="Henke P."/>
            <person name="Boedeker C."/>
            <person name="Huang S."/>
            <person name="Brinkmann H."/>
            <person name="Rohde M."/>
            <person name="Jarek M."/>
            <person name="Friedl T."/>
            <person name="Seufert S."/>
            <person name="Schumacher M."/>
            <person name="Overmann J."/>
            <person name="Neumann-Schaal M."/>
            <person name="Petersen J."/>
        </authorList>
    </citation>
    <scope>NUCLEOTIDE SEQUENCE [LARGE SCALE GENOMIC DNA]</scope>
    <source>
        <strain evidence="3 4">PCC 6912</strain>
    </source>
</reference>
<organism evidence="3 4">
    <name type="scientific">Chlorogloeopsis fritschii PCC 6912</name>
    <dbReference type="NCBI Taxonomy" id="211165"/>
    <lineage>
        <taxon>Bacteria</taxon>
        <taxon>Bacillati</taxon>
        <taxon>Cyanobacteriota</taxon>
        <taxon>Cyanophyceae</taxon>
        <taxon>Nostocales</taxon>
        <taxon>Chlorogloeopsidaceae</taxon>
        <taxon>Chlorogloeopsis</taxon>
    </lineage>
</organism>
<comment type="caution">
    <text evidence="3">The sequence shown here is derived from an EMBL/GenBank/DDBJ whole genome shotgun (WGS) entry which is preliminary data.</text>
</comment>
<feature type="transmembrane region" description="Helical" evidence="1">
    <location>
        <begin position="704"/>
        <end position="721"/>
    </location>
</feature>
<name>A0A3S1APU5_CHLFR</name>
<evidence type="ECO:0000313" key="3">
    <source>
        <dbReference type="EMBL" id="RUR86974.1"/>
    </source>
</evidence>
<dbReference type="OrthoDB" id="444941at2"/>